<protein>
    <submittedName>
        <fullName evidence="1">DUF2793 domain-containing protein</fullName>
    </submittedName>
</protein>
<organism evidence="1 2">
    <name type="scientific">Tabrizicola soli</name>
    <dbReference type="NCBI Taxonomy" id="2185115"/>
    <lineage>
        <taxon>Bacteria</taxon>
        <taxon>Pseudomonadati</taxon>
        <taxon>Pseudomonadota</taxon>
        <taxon>Alphaproteobacteria</taxon>
        <taxon>Rhodobacterales</taxon>
        <taxon>Paracoccaceae</taxon>
        <taxon>Tabrizicola</taxon>
    </lineage>
</organism>
<dbReference type="RefSeq" id="WP_197641878.1">
    <property type="nucleotide sequence ID" value="NZ_JAEACP010000002.1"/>
</dbReference>
<evidence type="ECO:0000313" key="1">
    <source>
        <dbReference type="EMBL" id="MFC3085609.1"/>
    </source>
</evidence>
<dbReference type="EMBL" id="JBHRSM010000011">
    <property type="protein sequence ID" value="MFC3085609.1"/>
    <property type="molecule type" value="Genomic_DNA"/>
</dbReference>
<accession>A0ABV7DSR0</accession>
<sequence>MPDETTILSLPLILPAQAQKHVTHNEALAQLDLIVQLAVIDRVRSTAPALSSVGDRHIVAPGATGPWAGQSGRIALYSATGWEFTQPLPGWRAHVLAEGQTAVFDGLGWCAPTDGPLSVGGLGVSATADATNRLAISSPATLLNHAGAGHQLKLNKAAPGDTASLLFQTGFSGRAEMGTAGADDFGVKVSADGAAWSTALQAAAATGEVTLPQPLHLGGQAADPPAPADGTLWLDAATGEVRVRSGGATLALGGGGGVTDGDKGDVTVSGGGATWTIGAGAVGLAKMADLAAGSILGNDTGAAAAPLALSPAQVKALLAIAAGDVAGLAAVATSGSAGDLAAGTLPAARLSLTKAELSAAVTDGDPLYVGDVAGNATHTGDVTGATALTIAAGAVTNAKLASVGAGTVKGRVTAGAGAPEDLTGAQVTALLDPFGAATKGVVPASGGGTANFLRADGTWAAPAGGGGSPGGSSGEIQYNNAGVFAGAADVEIEGGQLRLPAIAIPSVPAAGGLKLFGRDVGGRILPASMGPSGLDSPLQPHVGLNRAAWWVPHGNGTAISAMGMTASTAGTATATNVAAGSIVGMMRRLGYHVTTASASAVVGWRCNANQFSVGGSVAGLGGFHFITRFNGSLGMANASHRAFAGLRPQNTPTDVNPSTLQNMVGAGYDAGDSTWQIMANDGAGAATKISLGASFPKPNVDNADAYELALFSPPGTVQSVSWRFRNLTTGAEDAGLITADLPGTTSLLAPTLQMSVGGVSATIGLAITSIYIETDY</sequence>
<reference evidence="2" key="1">
    <citation type="journal article" date="2019" name="Int. J. Syst. Evol. Microbiol.">
        <title>The Global Catalogue of Microorganisms (GCM) 10K type strain sequencing project: providing services to taxonomists for standard genome sequencing and annotation.</title>
        <authorList>
            <consortium name="The Broad Institute Genomics Platform"/>
            <consortium name="The Broad Institute Genome Sequencing Center for Infectious Disease"/>
            <person name="Wu L."/>
            <person name="Ma J."/>
        </authorList>
    </citation>
    <scope>NUCLEOTIDE SEQUENCE [LARGE SCALE GENOMIC DNA]</scope>
    <source>
        <strain evidence="2">KCTC 62102</strain>
    </source>
</reference>
<gene>
    <name evidence="1" type="ORF">ACFOD6_06055</name>
</gene>
<dbReference type="Pfam" id="PF10983">
    <property type="entry name" value="DUF2793"/>
    <property type="match status" value="1"/>
</dbReference>
<evidence type="ECO:0000313" key="2">
    <source>
        <dbReference type="Proteomes" id="UP001595445"/>
    </source>
</evidence>
<dbReference type="Proteomes" id="UP001595445">
    <property type="component" value="Unassembled WGS sequence"/>
</dbReference>
<dbReference type="InterPro" id="IPR021251">
    <property type="entry name" value="DUF2793"/>
</dbReference>
<keyword evidence="2" id="KW-1185">Reference proteome</keyword>
<name>A0ABV7DSR0_9RHOB</name>
<proteinExistence type="predicted"/>
<comment type="caution">
    <text evidence="1">The sequence shown here is derived from an EMBL/GenBank/DDBJ whole genome shotgun (WGS) entry which is preliminary data.</text>
</comment>